<protein>
    <submittedName>
        <fullName evidence="1">Uncharacterized protein</fullName>
    </submittedName>
</protein>
<dbReference type="EMBL" id="PISD01000031">
    <property type="protein sequence ID" value="PKG28182.1"/>
    <property type="molecule type" value="Genomic_DNA"/>
</dbReference>
<dbReference type="RefSeq" id="WP_066196401.1">
    <property type="nucleotide sequence ID" value="NZ_JARMMB010000009.1"/>
</dbReference>
<keyword evidence="2" id="KW-1185">Reference proteome</keyword>
<gene>
    <name evidence="1" type="ORF">CWS20_15170</name>
</gene>
<comment type="caution">
    <text evidence="1">The sequence shown here is derived from an EMBL/GenBank/DDBJ whole genome shotgun (WGS) entry which is preliminary data.</text>
</comment>
<reference evidence="1 2" key="1">
    <citation type="journal article" date="2010" name="Int. J. Syst. Evol. Microbiol.">
        <title>Bacillus horneckiae sp. nov., isolated from a spacecraft-assembly clean room.</title>
        <authorList>
            <person name="Vaishampayan P."/>
            <person name="Probst A."/>
            <person name="Krishnamurthi S."/>
            <person name="Ghosh S."/>
            <person name="Osman S."/>
            <person name="McDowall A."/>
            <person name="Ruckmani A."/>
            <person name="Mayilraj S."/>
            <person name="Venkateswaran K."/>
        </authorList>
    </citation>
    <scope>NUCLEOTIDE SEQUENCE [LARGE SCALE GENOMIC DNA]</scope>
    <source>
        <strain evidence="2">1PO1SC</strain>
    </source>
</reference>
<proteinExistence type="predicted"/>
<dbReference type="Proteomes" id="UP000233343">
    <property type="component" value="Unassembled WGS sequence"/>
</dbReference>
<sequence length="130" mass="15653">MTKVHDFKKAVEQKAEKENRIIKYKGNSSEDEITKAFYDVIVKTTNRLVNQNKRQSYLYGLVEHFIVQNELEDKFFEFLKDVSENEAVEEYKDAEKQKVDFYHMTYEGNDYIQIDDEYGWMKEERGIEIN</sequence>
<dbReference type="AlphaFoldDB" id="A0A2N0ZF97"/>
<evidence type="ECO:0000313" key="2">
    <source>
        <dbReference type="Proteomes" id="UP000233343"/>
    </source>
</evidence>
<evidence type="ECO:0000313" key="1">
    <source>
        <dbReference type="EMBL" id="PKG28182.1"/>
    </source>
</evidence>
<name>A0A2N0ZF97_9BACI</name>
<organism evidence="1 2">
    <name type="scientific">Cytobacillus horneckiae</name>
    <dbReference type="NCBI Taxonomy" id="549687"/>
    <lineage>
        <taxon>Bacteria</taxon>
        <taxon>Bacillati</taxon>
        <taxon>Bacillota</taxon>
        <taxon>Bacilli</taxon>
        <taxon>Bacillales</taxon>
        <taxon>Bacillaceae</taxon>
        <taxon>Cytobacillus</taxon>
    </lineage>
</organism>
<accession>A0A2N0ZF97</accession>